<organism evidence="1 2">
    <name type="scientific">Menidia menidia</name>
    <name type="common">Atlantic silverside</name>
    <dbReference type="NCBI Taxonomy" id="238744"/>
    <lineage>
        <taxon>Eukaryota</taxon>
        <taxon>Metazoa</taxon>
        <taxon>Chordata</taxon>
        <taxon>Craniata</taxon>
        <taxon>Vertebrata</taxon>
        <taxon>Euteleostomi</taxon>
        <taxon>Actinopterygii</taxon>
        <taxon>Neopterygii</taxon>
        <taxon>Teleostei</taxon>
        <taxon>Neoteleostei</taxon>
        <taxon>Acanthomorphata</taxon>
        <taxon>Ovalentaria</taxon>
        <taxon>Atherinomorphae</taxon>
        <taxon>Atheriniformes</taxon>
        <taxon>Atherinopsidae</taxon>
        <taxon>Menidiinae</taxon>
        <taxon>Menidia</taxon>
    </lineage>
</organism>
<dbReference type="Proteomes" id="UP000677803">
    <property type="component" value="Unassembled WGS sequence"/>
</dbReference>
<gene>
    <name evidence="1" type="ORF">MMEN_LOCUS359</name>
</gene>
<evidence type="ECO:0000313" key="1">
    <source>
        <dbReference type="EMBL" id="CAG5853037.1"/>
    </source>
</evidence>
<dbReference type="SUPFAM" id="SSF50978">
    <property type="entry name" value="WD40 repeat-like"/>
    <property type="match status" value="1"/>
</dbReference>
<reference evidence="1" key="1">
    <citation type="submission" date="2021-05" db="EMBL/GenBank/DDBJ databases">
        <authorList>
            <person name="Tigano A."/>
        </authorList>
    </citation>
    <scope>NUCLEOTIDE SEQUENCE</scope>
</reference>
<dbReference type="PANTHER" id="PTHR12219:SF17">
    <property type="entry name" value="WD REPEAT-CONTAINING PROTEIN 93"/>
    <property type="match status" value="1"/>
</dbReference>
<accession>A0A8S4AAM6</accession>
<dbReference type="OrthoDB" id="547231at2759"/>
<comment type="caution">
    <text evidence="1">The sequence shown here is derived from an EMBL/GenBank/DDBJ whole genome shotgun (WGS) entry which is preliminary data.</text>
</comment>
<dbReference type="InterPro" id="IPR036322">
    <property type="entry name" value="WD40_repeat_dom_sf"/>
</dbReference>
<name>A0A8S4AAM6_9TELE</name>
<dbReference type="GO" id="GO:0022900">
    <property type="term" value="P:electron transport chain"/>
    <property type="evidence" value="ECO:0007669"/>
    <property type="project" value="InterPro"/>
</dbReference>
<dbReference type="EMBL" id="CAJRST010000001">
    <property type="protein sequence ID" value="CAG5853037.1"/>
    <property type="molecule type" value="Genomic_DNA"/>
</dbReference>
<proteinExistence type="predicted"/>
<dbReference type="InterPro" id="IPR049547">
    <property type="entry name" value="WDR93_beta-prop"/>
</dbReference>
<dbReference type="InterPro" id="IPR006885">
    <property type="entry name" value="NADH_UbQ_FeS_4_mit-like"/>
</dbReference>
<evidence type="ECO:0000313" key="2">
    <source>
        <dbReference type="Proteomes" id="UP000677803"/>
    </source>
</evidence>
<keyword evidence="2" id="KW-1185">Reference proteome</keyword>
<dbReference type="PANTHER" id="PTHR12219">
    <property type="entry name" value="NADH-UBIQUINONE OXIDOREDUCTASE"/>
    <property type="match status" value="1"/>
</dbReference>
<sequence>MEEGGVGVGTATFIDKIWPENTNYLECSEDGRYLCVGHSRGLSVWCASSLICVAEWLQDSLEITFVQMTKLTEMTYLLGTVDDMGVARVFAHHADDIHLLNVINAMEHINQRSICLTLVLHAEGHCAAASFSCSGAVGLELYQFPTAAWLKELEMASSQKQLHGFSFRSCTHHFLLPCGRFLDESKAYLQPDVAPMPDVLWPNAKEILCSAVSRCTRYIALGLDDALVCVWDRRSGAPLSMILAPSENNALVKMQFVDCGSAPAPDCKFFPAEMVHLLVLGKNGAICTITTGQGTQSCTMQLVERLPIYHAVNVLLTEYIQFEFMQKSLVVQRNGKMSLLDIVNKAAVCFLVPPTSFNVASPYNPVYALNTKQQCLFIRGDRDTTCSASSEESRQSQLFVFHFGQSEILKQHFAPRQAFPQQITQSHVGLDEICNLYLQQRALSVNERNKSIAQTWEQLRETAVTVTQRQPGCSQLNRLEISQKILV</sequence>
<protein>
    <submittedName>
        <fullName evidence="1">(Atlantic silverside) hypothetical protein</fullName>
    </submittedName>
</protein>
<dbReference type="AlphaFoldDB" id="A0A8S4AAM6"/>
<dbReference type="Pfam" id="PF21030">
    <property type="entry name" value="WDR93"/>
    <property type="match status" value="2"/>
</dbReference>